<evidence type="ECO:0000313" key="2">
    <source>
        <dbReference type="EMBL" id="MYN53124.1"/>
    </source>
</evidence>
<dbReference type="SUPFAM" id="SSF48371">
    <property type="entry name" value="ARM repeat"/>
    <property type="match status" value="1"/>
</dbReference>
<dbReference type="Gene3D" id="1.20.1660.10">
    <property type="entry name" value="Hypothetical protein (EF3068)"/>
    <property type="match status" value="1"/>
</dbReference>
<sequence length="221" mass="26161">MAKNTTQEIYNELKLVFESKADPEKAPLMAKYMWNQFAFYGIQTKDRQMCYREQLKQLKNAPLNWDLIALAWNDEHREFQYFACDYLRRKGIETDDLPRIKELIIKKSWWDTIDSLIKPIGKLNTQVDLSKPMLVWSQDANFWVRRTAIEHQLVLKEKTKPELLATIIENNLGSDEFFINKAIGWALRDYSKTDPVWVAQFIESHPELSPLSKREASKYLK</sequence>
<dbReference type="RefSeq" id="WP_100732953.1">
    <property type="nucleotide sequence ID" value="NZ_JAGSXU010000023.1"/>
</dbReference>
<organism evidence="2 5">
    <name type="scientific">Lactobacillus crispatus</name>
    <dbReference type="NCBI Taxonomy" id="47770"/>
    <lineage>
        <taxon>Bacteria</taxon>
        <taxon>Bacillati</taxon>
        <taxon>Bacillota</taxon>
        <taxon>Bacilli</taxon>
        <taxon>Lactobacillales</taxon>
        <taxon>Lactobacillaceae</taxon>
        <taxon>Lactobacillus</taxon>
    </lineage>
</organism>
<dbReference type="EMBL" id="JASOGN010000058">
    <property type="protein sequence ID" value="MDK6503508.1"/>
    <property type="molecule type" value="Genomic_DNA"/>
</dbReference>
<evidence type="ECO:0000313" key="1">
    <source>
        <dbReference type="EMBL" id="MDK6503508.1"/>
    </source>
</evidence>
<dbReference type="Pfam" id="PF08713">
    <property type="entry name" value="DNA_alkylation"/>
    <property type="match status" value="1"/>
</dbReference>
<dbReference type="PANTHER" id="PTHR34070:SF1">
    <property type="entry name" value="DNA ALKYLATION REPAIR PROTEIN"/>
    <property type="match status" value="1"/>
</dbReference>
<dbReference type="EMBL" id="MKXG01000147">
    <property type="protein sequence ID" value="PJZ16539.1"/>
    <property type="molecule type" value="Genomic_DNA"/>
</dbReference>
<dbReference type="Proteomes" id="UP000460132">
    <property type="component" value="Unassembled WGS sequence"/>
</dbReference>
<reference evidence="2 5" key="2">
    <citation type="submission" date="2020-01" db="EMBL/GenBank/DDBJ databases">
        <title>Vaginal microbiome of pregnant Indian women: Insights into the genome of dominants Lactobacillus species.</title>
        <authorList>
            <person name="Das B."/>
            <person name="Mehta O."/>
            <person name="Ghosh T.S."/>
            <person name="Kothidar A."/>
            <person name="Gowtham M.R."/>
            <person name="Mitra R."/>
            <person name="Kshetrapal P."/>
            <person name="Wadhwa N."/>
            <person name="Thiruvengadam R."/>
            <person name="Nair G.B."/>
            <person name="Bhatnagar S."/>
            <person name="Pore S."/>
        </authorList>
    </citation>
    <scope>NUCLEOTIDE SEQUENCE [LARGE SCALE GENOMIC DNA]</scope>
    <source>
        <strain evidence="2 5">Indica2</strain>
    </source>
</reference>
<dbReference type="InterPro" id="IPR014825">
    <property type="entry name" value="DNA_alkylation"/>
</dbReference>
<reference evidence="1" key="3">
    <citation type="submission" date="2023-05" db="EMBL/GenBank/DDBJ databases">
        <title>Cataloging the Phylogenetic Diversity of Human Bladder Bacteria.</title>
        <authorList>
            <person name="Du J."/>
        </authorList>
    </citation>
    <scope>NUCLEOTIDE SEQUENCE</scope>
    <source>
        <strain evidence="1">UMB9226</strain>
    </source>
</reference>
<comment type="caution">
    <text evidence="2">The sequence shown here is derived from an EMBL/GenBank/DDBJ whole genome shotgun (WGS) entry which is preliminary data.</text>
</comment>
<evidence type="ECO:0000313" key="4">
    <source>
        <dbReference type="Proteomes" id="UP000231914"/>
    </source>
</evidence>
<evidence type="ECO:0000313" key="3">
    <source>
        <dbReference type="EMBL" id="PJZ16539.1"/>
    </source>
</evidence>
<dbReference type="InterPro" id="IPR016024">
    <property type="entry name" value="ARM-type_fold"/>
</dbReference>
<dbReference type="EMBL" id="WWFF01000002">
    <property type="protein sequence ID" value="MYN53124.1"/>
    <property type="molecule type" value="Genomic_DNA"/>
</dbReference>
<evidence type="ECO:0000313" key="5">
    <source>
        <dbReference type="Proteomes" id="UP000460132"/>
    </source>
</evidence>
<accession>A0A2I1WHE2</accession>
<dbReference type="PANTHER" id="PTHR34070">
    <property type="entry name" value="ARMADILLO-TYPE FOLD"/>
    <property type="match status" value="1"/>
</dbReference>
<protein>
    <submittedName>
        <fullName evidence="2">DNA alkylation repair protein</fullName>
    </submittedName>
</protein>
<dbReference type="CDD" id="cd07064">
    <property type="entry name" value="AlkD_like_1"/>
    <property type="match status" value="1"/>
</dbReference>
<dbReference type="Proteomes" id="UP001230300">
    <property type="component" value="Unassembled WGS sequence"/>
</dbReference>
<dbReference type="AlphaFoldDB" id="A0A2I1WHE2"/>
<dbReference type="Proteomes" id="UP000231914">
    <property type="component" value="Unassembled WGS sequence"/>
</dbReference>
<gene>
    <name evidence="3" type="ORF">BHU41_09575</name>
    <name evidence="2" type="ORF">GTK63_02075</name>
    <name evidence="1" type="ORF">QP235_10080</name>
</gene>
<proteinExistence type="predicted"/>
<reference evidence="3 4" key="1">
    <citation type="submission" date="2016-10" db="EMBL/GenBank/DDBJ databases">
        <title>WGS of isloates from the oral cavity of healthy individuals.</title>
        <authorList>
            <person name="Sharma S."/>
            <person name="Pal V.K."/>
            <person name="Patil P.B."/>
            <person name="Korpole S."/>
            <person name="Grover V."/>
        </authorList>
    </citation>
    <scope>NUCLEOTIDE SEQUENCE [LARGE SCALE GENOMIC DNA]</scope>
    <source>
        <strain evidence="3 4">DISK12</strain>
    </source>
</reference>
<name>A0A2I1WHE2_9LACO</name>
<dbReference type="Gene3D" id="1.25.40.290">
    <property type="entry name" value="ARM repeat domains"/>
    <property type="match status" value="1"/>
</dbReference>